<comment type="similarity">
    <text evidence="2">Belongs to the CorA metal ion transporter (MIT) (TC 1.A.35) family.</text>
</comment>
<dbReference type="InterPro" id="IPR047199">
    <property type="entry name" value="CorA-like"/>
</dbReference>
<organism evidence="7 8">
    <name type="scientific">Zhenpiania hominis</name>
    <dbReference type="NCBI Taxonomy" id="2763644"/>
    <lineage>
        <taxon>Bacteria</taxon>
        <taxon>Bacillati</taxon>
        <taxon>Bacillota</taxon>
        <taxon>Clostridia</taxon>
        <taxon>Peptostreptococcales</taxon>
        <taxon>Anaerovoracaceae</taxon>
        <taxon>Zhenpiania</taxon>
    </lineage>
</organism>
<dbReference type="SUPFAM" id="SSF144083">
    <property type="entry name" value="Magnesium transport protein CorA, transmembrane region"/>
    <property type="match status" value="1"/>
</dbReference>
<gene>
    <name evidence="7" type="ORF">H9L42_08130</name>
</gene>
<sequence length="314" mass="36204">MLTIYKTHSGVFSETKEFEDGVWIDLAHPSMEEIHLIAEKYQIDADDIIAILDDEETSRVEQQTGYTFILVDIPSEEIRHERIAYTTIPLGVFLTDKAIITVCADESDIFSSFVRRTTQSFSTKKQTRFVYQLLYAVAIEYQRLLRYIDRSRQEIENRAINNQARDTDLIDLHELESNLVYFTASLKSNMLVIDRLVRYERIKQYSEDKELLDDVVIENKQAVEMTDIYINIIHGSRELISNIINDKLNRVMKLLTAVTLVMGIPTIISGLYGMNVDGRWMPLSQIQHGFGIICGGITVICVLVLLIMKKRKLL</sequence>
<dbReference type="Gene3D" id="1.20.58.340">
    <property type="entry name" value="Magnesium transport protein CorA, transmembrane region"/>
    <property type="match status" value="2"/>
</dbReference>
<evidence type="ECO:0000256" key="4">
    <source>
        <dbReference type="ARBA" id="ARBA00022989"/>
    </source>
</evidence>
<evidence type="ECO:0000256" key="1">
    <source>
        <dbReference type="ARBA" id="ARBA00004141"/>
    </source>
</evidence>
<dbReference type="Proteomes" id="UP000602647">
    <property type="component" value="Unassembled WGS sequence"/>
</dbReference>
<evidence type="ECO:0000313" key="7">
    <source>
        <dbReference type="EMBL" id="MBC6679794.1"/>
    </source>
</evidence>
<dbReference type="InterPro" id="IPR045861">
    <property type="entry name" value="CorA_cytoplasmic_dom"/>
</dbReference>
<feature type="transmembrane region" description="Helical" evidence="6">
    <location>
        <begin position="254"/>
        <end position="274"/>
    </location>
</feature>
<dbReference type="Pfam" id="PF01544">
    <property type="entry name" value="CorA"/>
    <property type="match status" value="1"/>
</dbReference>
<accession>A0A923NJT5</accession>
<dbReference type="AlphaFoldDB" id="A0A923NJT5"/>
<dbReference type="Gene3D" id="3.30.460.20">
    <property type="entry name" value="CorA soluble domain-like"/>
    <property type="match status" value="1"/>
</dbReference>
<dbReference type="EMBL" id="JACRYT010000007">
    <property type="protein sequence ID" value="MBC6679794.1"/>
    <property type="molecule type" value="Genomic_DNA"/>
</dbReference>
<dbReference type="PANTHER" id="PTHR47891:SF2">
    <property type="entry name" value="MAGNESIUM AND COBALT TRANSPORTER"/>
    <property type="match status" value="1"/>
</dbReference>
<dbReference type="InterPro" id="IPR002523">
    <property type="entry name" value="MgTranspt_CorA/ZnTranspt_ZntB"/>
</dbReference>
<dbReference type="GO" id="GO:0046873">
    <property type="term" value="F:metal ion transmembrane transporter activity"/>
    <property type="evidence" value="ECO:0007669"/>
    <property type="project" value="InterPro"/>
</dbReference>
<dbReference type="InterPro" id="IPR045863">
    <property type="entry name" value="CorA_TM1_TM2"/>
</dbReference>
<keyword evidence="3 6" id="KW-0812">Transmembrane</keyword>
<comment type="caution">
    <text evidence="7">The sequence shown here is derived from an EMBL/GenBank/DDBJ whole genome shotgun (WGS) entry which is preliminary data.</text>
</comment>
<evidence type="ECO:0000256" key="6">
    <source>
        <dbReference type="SAM" id="Phobius"/>
    </source>
</evidence>
<dbReference type="PANTHER" id="PTHR47891">
    <property type="entry name" value="TRANSPORTER-RELATED"/>
    <property type="match status" value="1"/>
</dbReference>
<dbReference type="CDD" id="cd12827">
    <property type="entry name" value="EcCorA_ZntB-like_u2"/>
    <property type="match status" value="1"/>
</dbReference>
<dbReference type="GO" id="GO:0016020">
    <property type="term" value="C:membrane"/>
    <property type="evidence" value="ECO:0007669"/>
    <property type="project" value="UniProtKB-SubCell"/>
</dbReference>
<evidence type="ECO:0000256" key="5">
    <source>
        <dbReference type="ARBA" id="ARBA00023136"/>
    </source>
</evidence>
<proteinExistence type="inferred from homology"/>
<dbReference type="RefSeq" id="WP_187302900.1">
    <property type="nucleotide sequence ID" value="NZ_JACRYT010000007.1"/>
</dbReference>
<keyword evidence="5 6" id="KW-0472">Membrane</keyword>
<comment type="subcellular location">
    <subcellularLocation>
        <location evidence="1">Membrane</location>
        <topology evidence="1">Multi-pass membrane protein</topology>
    </subcellularLocation>
</comment>
<keyword evidence="8" id="KW-1185">Reference proteome</keyword>
<name>A0A923NJT5_9FIRM</name>
<evidence type="ECO:0000313" key="8">
    <source>
        <dbReference type="Proteomes" id="UP000602647"/>
    </source>
</evidence>
<keyword evidence="4 6" id="KW-1133">Transmembrane helix</keyword>
<evidence type="ECO:0000256" key="2">
    <source>
        <dbReference type="ARBA" id="ARBA00009765"/>
    </source>
</evidence>
<feature type="transmembrane region" description="Helical" evidence="6">
    <location>
        <begin position="286"/>
        <end position="308"/>
    </location>
</feature>
<dbReference type="SUPFAM" id="SSF143865">
    <property type="entry name" value="CorA soluble domain-like"/>
    <property type="match status" value="1"/>
</dbReference>
<protein>
    <submittedName>
        <fullName evidence="7">Magnesium transporter CorA family protein</fullName>
    </submittedName>
</protein>
<reference evidence="7" key="1">
    <citation type="submission" date="2020-08" db="EMBL/GenBank/DDBJ databases">
        <title>Genome public.</title>
        <authorList>
            <person name="Liu C."/>
            <person name="Sun Q."/>
        </authorList>
    </citation>
    <scope>NUCLEOTIDE SEQUENCE</scope>
    <source>
        <strain evidence="7">BX12</strain>
    </source>
</reference>
<evidence type="ECO:0000256" key="3">
    <source>
        <dbReference type="ARBA" id="ARBA00022692"/>
    </source>
</evidence>